<dbReference type="InterPro" id="IPR005373">
    <property type="entry name" value="PHAF1"/>
</dbReference>
<reference evidence="2 3" key="1">
    <citation type="journal article" date="2014" name="PLoS Genet.">
        <title>Analysis of the Phlebiopsis gigantea genome, transcriptome and secretome provides insight into its pioneer colonization strategies of wood.</title>
        <authorList>
            <person name="Hori C."/>
            <person name="Ishida T."/>
            <person name="Igarashi K."/>
            <person name="Samejima M."/>
            <person name="Suzuki H."/>
            <person name="Master E."/>
            <person name="Ferreira P."/>
            <person name="Ruiz-Duenas F.J."/>
            <person name="Held B."/>
            <person name="Canessa P."/>
            <person name="Larrondo L.F."/>
            <person name="Schmoll M."/>
            <person name="Druzhinina I.S."/>
            <person name="Kubicek C.P."/>
            <person name="Gaskell J.A."/>
            <person name="Kersten P."/>
            <person name="St John F."/>
            <person name="Glasner J."/>
            <person name="Sabat G."/>
            <person name="Splinter BonDurant S."/>
            <person name="Syed K."/>
            <person name="Yadav J."/>
            <person name="Mgbeahuruike A.C."/>
            <person name="Kovalchuk A."/>
            <person name="Asiegbu F.O."/>
            <person name="Lackner G."/>
            <person name="Hoffmeister D."/>
            <person name="Rencoret J."/>
            <person name="Gutierrez A."/>
            <person name="Sun H."/>
            <person name="Lindquist E."/>
            <person name="Barry K."/>
            <person name="Riley R."/>
            <person name="Grigoriev I.V."/>
            <person name="Henrissat B."/>
            <person name="Kues U."/>
            <person name="Berka R.M."/>
            <person name="Martinez A.T."/>
            <person name="Covert S.F."/>
            <person name="Blanchette R.A."/>
            <person name="Cullen D."/>
        </authorList>
    </citation>
    <scope>NUCLEOTIDE SEQUENCE [LARGE SCALE GENOMIC DNA]</scope>
    <source>
        <strain evidence="2 3">11061_1 CR5-6</strain>
    </source>
</reference>
<dbReference type="PANTHER" id="PTHR13465:SF2">
    <property type="entry name" value="PHAGOSOME ASSEMBLY FACTOR 1"/>
    <property type="match status" value="1"/>
</dbReference>
<proteinExistence type="inferred from homology"/>
<accession>A0A0C3SCA0</accession>
<evidence type="ECO:0000313" key="2">
    <source>
        <dbReference type="EMBL" id="KIP10727.1"/>
    </source>
</evidence>
<comment type="similarity">
    <text evidence="1">Belongs to the PHAF1 family.</text>
</comment>
<keyword evidence="3" id="KW-1185">Reference proteome</keyword>
<dbReference type="InterPro" id="IPR039156">
    <property type="entry name" value="PHAF1/BROMI"/>
</dbReference>
<evidence type="ECO:0000256" key="1">
    <source>
        <dbReference type="ARBA" id="ARBA00024339"/>
    </source>
</evidence>
<name>A0A0C3SCA0_PHLG1</name>
<dbReference type="PANTHER" id="PTHR13465">
    <property type="entry name" value="UPF0183 PROTEIN"/>
    <property type="match status" value="1"/>
</dbReference>
<sequence>MFPELDVEIRPGVGLGQFELGMLQTSISSEQCVDGMSLWTVLDLLRNDPHSFPQVDVKYDPDSPTTPVILHLRPHLDLLFSGTYQRLHTICMKKLQDPHPPATLRYNKATLSSPNEVLRRVGVSRTFGPTYAGDDLRYPGVWFSFEDDSRGEPLNSGSPHPEDKIQEVKRVIVCQKTAGDEADDVLSEVRVCEAMLGDLESAIIKVHDGLILNFYPSSAPSVRIRIGITTAQDLICDLGSPVRVHYREDNRMTIHSKTKKEDIEIDSGYFYNYFQHGIDFLISGTTHVVKKIILHTNIPGTALFQRYKRCPWAIEGQPEDDEDDTPPRKWFYDRFEAISHFLSPREIPPTMQLDRTDEEDGLTLPSSTTKLLGFDGVVLEVTEAAHVVTVMLF</sequence>
<dbReference type="GO" id="GO:0005802">
    <property type="term" value="C:trans-Golgi network"/>
    <property type="evidence" value="ECO:0007669"/>
    <property type="project" value="TreeGrafter"/>
</dbReference>
<organism evidence="2 3">
    <name type="scientific">Phlebiopsis gigantea (strain 11061_1 CR5-6)</name>
    <name type="common">White-rot fungus</name>
    <name type="synonym">Peniophora gigantea</name>
    <dbReference type="NCBI Taxonomy" id="745531"/>
    <lineage>
        <taxon>Eukaryota</taxon>
        <taxon>Fungi</taxon>
        <taxon>Dikarya</taxon>
        <taxon>Basidiomycota</taxon>
        <taxon>Agaricomycotina</taxon>
        <taxon>Agaricomycetes</taxon>
        <taxon>Polyporales</taxon>
        <taxon>Phanerochaetaceae</taxon>
        <taxon>Phlebiopsis</taxon>
    </lineage>
</organism>
<dbReference type="HOGENOM" id="CLU_032056_1_0_1"/>
<dbReference type="AlphaFoldDB" id="A0A0C3SCA0"/>
<dbReference type="OrthoDB" id="411211at2759"/>
<dbReference type="Pfam" id="PF03676">
    <property type="entry name" value="PHAF1"/>
    <property type="match status" value="1"/>
</dbReference>
<dbReference type="GO" id="GO:0043001">
    <property type="term" value="P:Golgi to plasma membrane protein transport"/>
    <property type="evidence" value="ECO:0007669"/>
    <property type="project" value="TreeGrafter"/>
</dbReference>
<gene>
    <name evidence="2" type="ORF">PHLGIDRAFT_65134</name>
</gene>
<dbReference type="Proteomes" id="UP000053257">
    <property type="component" value="Unassembled WGS sequence"/>
</dbReference>
<dbReference type="EMBL" id="KN840452">
    <property type="protein sequence ID" value="KIP10727.1"/>
    <property type="molecule type" value="Genomic_DNA"/>
</dbReference>
<evidence type="ECO:0000313" key="3">
    <source>
        <dbReference type="Proteomes" id="UP000053257"/>
    </source>
</evidence>
<protein>
    <submittedName>
        <fullName evidence="2">Uncharacterized protein</fullName>
    </submittedName>
</protein>